<sequence>MPANLTPQYLEAEKRYRQAKTDEEKLSCLQEMLALIPKHKGTEKLQAEIKTKISKLKRSFGKKSGLKRTIWYHIDKQGAGQVVIFGAPNAGKSALVKVLTNAPTEVADYPFTTQIPVAGMLPFEDIQIQLIDTPPITKDSEPWLFHIIRSGDLGVWVIDLAEKNLKQSTEQTLNLLLSARISPRPTTEMQYKKTIVVGNKYDEAAGLSALGELKELLPDFNIIPVSVKRFINLEQLKNAIFQNLDIIRVYTKKPGEPPDMKEPVILKAGSRVLDAAYHLHKDFAKTLNYARLWDSNHYKGQRVERNHILKDKDIIEFHIDLK</sequence>
<dbReference type="PRINTS" id="PR00326">
    <property type="entry name" value="GTP1OBG"/>
</dbReference>
<dbReference type="EMBL" id="DTLI01000068">
    <property type="protein sequence ID" value="HHS51775.1"/>
    <property type="molecule type" value="Genomic_DNA"/>
</dbReference>
<feature type="domain" description="TGS" evidence="1">
    <location>
        <begin position="245"/>
        <end position="319"/>
    </location>
</feature>
<dbReference type="SUPFAM" id="SSF81271">
    <property type="entry name" value="TGS-like"/>
    <property type="match status" value="1"/>
</dbReference>
<dbReference type="InterPro" id="IPR006073">
    <property type="entry name" value="GTP-bd"/>
</dbReference>
<gene>
    <name evidence="2" type="ORF">ENW73_02760</name>
</gene>
<dbReference type="InterPro" id="IPR004095">
    <property type="entry name" value="TGS"/>
</dbReference>
<evidence type="ECO:0000259" key="1">
    <source>
        <dbReference type="PROSITE" id="PS51880"/>
    </source>
</evidence>
<dbReference type="InterPro" id="IPR012675">
    <property type="entry name" value="Beta-grasp_dom_sf"/>
</dbReference>
<evidence type="ECO:0000313" key="2">
    <source>
        <dbReference type="EMBL" id="HHS51775.1"/>
    </source>
</evidence>
<dbReference type="CDD" id="cd01666">
    <property type="entry name" value="TGS_DRG"/>
    <property type="match status" value="1"/>
</dbReference>
<dbReference type="Gene3D" id="3.10.20.30">
    <property type="match status" value="1"/>
</dbReference>
<dbReference type="Pfam" id="PF02824">
    <property type="entry name" value="TGS"/>
    <property type="match status" value="1"/>
</dbReference>
<dbReference type="PANTHER" id="PTHR43127">
    <property type="entry name" value="DEVELOPMENTALLY-REGULATED GTP-BINDING PROTEIN 2"/>
    <property type="match status" value="1"/>
</dbReference>
<reference evidence="2" key="1">
    <citation type="journal article" date="2020" name="mSystems">
        <title>Genome- and Community-Level Interaction Insights into Carbon Utilization and Element Cycling Functions of Hydrothermarchaeota in Hydrothermal Sediment.</title>
        <authorList>
            <person name="Zhou Z."/>
            <person name="Liu Y."/>
            <person name="Xu W."/>
            <person name="Pan J."/>
            <person name="Luo Z.H."/>
            <person name="Li M."/>
        </authorList>
    </citation>
    <scope>NUCLEOTIDE SEQUENCE [LARGE SCALE GENOMIC DNA]</scope>
    <source>
        <strain evidence="2">SpSt-876</strain>
    </source>
</reference>
<dbReference type="Gene3D" id="3.40.50.300">
    <property type="entry name" value="P-loop containing nucleotide triphosphate hydrolases"/>
    <property type="match status" value="1"/>
</dbReference>
<organism evidence="2">
    <name type="scientific">candidate division WOR-3 bacterium</name>
    <dbReference type="NCBI Taxonomy" id="2052148"/>
    <lineage>
        <taxon>Bacteria</taxon>
        <taxon>Bacteria division WOR-3</taxon>
    </lineage>
</organism>
<accession>A0A7C6EAC5</accession>
<dbReference type="InterPro" id="IPR012676">
    <property type="entry name" value="TGS-like"/>
</dbReference>
<dbReference type="InterPro" id="IPR027417">
    <property type="entry name" value="P-loop_NTPase"/>
</dbReference>
<dbReference type="SUPFAM" id="SSF52540">
    <property type="entry name" value="P-loop containing nucleoside triphosphate hydrolases"/>
    <property type="match status" value="1"/>
</dbReference>
<dbReference type="AlphaFoldDB" id="A0A7C6EAC5"/>
<proteinExistence type="predicted"/>
<dbReference type="GO" id="GO:0005525">
    <property type="term" value="F:GTP binding"/>
    <property type="evidence" value="ECO:0007669"/>
    <property type="project" value="InterPro"/>
</dbReference>
<dbReference type="PROSITE" id="PS51880">
    <property type="entry name" value="TGS"/>
    <property type="match status" value="1"/>
</dbReference>
<dbReference type="InterPro" id="IPR045001">
    <property type="entry name" value="DRG"/>
</dbReference>
<name>A0A7C6EAC5_UNCW3</name>
<dbReference type="GO" id="GO:0003924">
    <property type="term" value="F:GTPase activity"/>
    <property type="evidence" value="ECO:0007669"/>
    <property type="project" value="InterPro"/>
</dbReference>
<comment type="caution">
    <text evidence="2">The sequence shown here is derived from an EMBL/GenBank/DDBJ whole genome shotgun (WGS) entry which is preliminary data.</text>
</comment>
<dbReference type="Pfam" id="PF01926">
    <property type="entry name" value="MMR_HSR1"/>
    <property type="match status" value="1"/>
</dbReference>
<protein>
    <submittedName>
        <fullName evidence="2">TGS domain-containing protein</fullName>
    </submittedName>
</protein>